<dbReference type="FunFam" id="1.50.10.20:FF:000005">
    <property type="entry name" value="Geranylgeranyl transferase type-1 subunit beta"/>
    <property type="match status" value="1"/>
</dbReference>
<dbReference type="EC" id="2.5.1.59" evidence="4"/>
<evidence type="ECO:0000256" key="10">
    <source>
        <dbReference type="ARBA" id="ARBA00022833"/>
    </source>
</evidence>
<reference evidence="17" key="1">
    <citation type="journal article" date="2023" name="bioRxiv">
        <title>Scaffold-level genome assemblies of two parasitoid biocontrol wasps reveal the parthenogenesis mechanism and an associated novel virus.</title>
        <authorList>
            <person name="Inwood S."/>
            <person name="Skelly J."/>
            <person name="Guhlin J."/>
            <person name="Harrop T."/>
            <person name="Goldson S."/>
            <person name="Dearden P."/>
        </authorList>
    </citation>
    <scope>NUCLEOTIDE SEQUENCE</scope>
    <source>
        <strain evidence="17">Irish</strain>
        <tissue evidence="17">Whole body</tissue>
    </source>
</reference>
<evidence type="ECO:0000256" key="4">
    <source>
        <dbReference type="ARBA" id="ARBA00012700"/>
    </source>
</evidence>
<dbReference type="PANTHER" id="PTHR11774:SF4">
    <property type="entry name" value="GERANYLGERANYL TRANSFERASE TYPE-1 SUBUNIT BETA"/>
    <property type="match status" value="1"/>
</dbReference>
<evidence type="ECO:0000256" key="9">
    <source>
        <dbReference type="ARBA" id="ARBA00022737"/>
    </source>
</evidence>
<evidence type="ECO:0000256" key="15">
    <source>
        <dbReference type="ARBA" id="ARBA00078363"/>
    </source>
</evidence>
<evidence type="ECO:0000256" key="13">
    <source>
        <dbReference type="ARBA" id="ARBA00050428"/>
    </source>
</evidence>
<gene>
    <name evidence="17" type="ORF">PV328_002011</name>
</gene>
<evidence type="ECO:0000256" key="12">
    <source>
        <dbReference type="ARBA" id="ARBA00031713"/>
    </source>
</evidence>
<dbReference type="InterPro" id="IPR045089">
    <property type="entry name" value="PGGT1B-like"/>
</dbReference>
<keyword evidence="8" id="KW-0479">Metal-binding</keyword>
<feature type="domain" description="Prenyltransferase alpha-alpha toroid" evidence="16">
    <location>
        <begin position="11"/>
        <end position="326"/>
    </location>
</feature>
<dbReference type="Gene3D" id="1.50.10.20">
    <property type="match status" value="1"/>
</dbReference>
<dbReference type="PANTHER" id="PTHR11774">
    <property type="entry name" value="GERANYLGERANYL TRANSFERASE TYPE BETA SUBUNIT"/>
    <property type="match status" value="1"/>
</dbReference>
<protein>
    <recommendedName>
        <fullName evidence="5">Geranylgeranyl transferase type-1 subunit beta</fullName>
        <ecNumber evidence="4">2.5.1.59</ecNumber>
    </recommendedName>
    <alternativeName>
        <fullName evidence="12">Geranylgeranyl transferase type I subunit beta</fullName>
    </alternativeName>
    <alternativeName>
        <fullName evidence="15">Type I protein geranyl-geranyltransferase subunit beta</fullName>
    </alternativeName>
</protein>
<dbReference type="EMBL" id="JAQQBS010000001">
    <property type="protein sequence ID" value="KAK0178026.1"/>
    <property type="molecule type" value="Genomic_DNA"/>
</dbReference>
<comment type="similarity">
    <text evidence="3">Belongs to the protein prenyltransferase subunit beta family.</text>
</comment>
<evidence type="ECO:0000256" key="6">
    <source>
        <dbReference type="ARBA" id="ARBA00022602"/>
    </source>
</evidence>
<proteinExistence type="inferred from homology"/>
<comment type="caution">
    <text evidence="17">The sequence shown here is derived from an EMBL/GenBank/DDBJ whole genome shotgun (WGS) entry which is preliminary data.</text>
</comment>
<reference evidence="17" key="2">
    <citation type="submission" date="2023-03" db="EMBL/GenBank/DDBJ databases">
        <authorList>
            <person name="Inwood S.N."/>
            <person name="Skelly J.G."/>
            <person name="Guhlin J."/>
            <person name="Harrop T.W.R."/>
            <person name="Goldson S.G."/>
            <person name="Dearden P.K."/>
        </authorList>
    </citation>
    <scope>NUCLEOTIDE SEQUENCE</scope>
    <source>
        <strain evidence="17">Irish</strain>
        <tissue evidence="17">Whole body</tissue>
    </source>
</reference>
<dbReference type="InterPro" id="IPR008930">
    <property type="entry name" value="Terpenoid_cyclase/PrenylTrfase"/>
</dbReference>
<dbReference type="AlphaFoldDB" id="A0AA39FYN8"/>
<name>A0AA39FYN8_9HYME</name>
<dbReference type="Pfam" id="PF00432">
    <property type="entry name" value="Prenyltrans"/>
    <property type="match status" value="1"/>
</dbReference>
<dbReference type="CDD" id="cd02895">
    <property type="entry name" value="GGTase-I"/>
    <property type="match status" value="1"/>
</dbReference>
<comment type="subunit">
    <text evidence="14">Heterodimer of FNTA and PGGT1B. PGGT1B mediates interaction with substrate peptides.</text>
</comment>
<dbReference type="InterPro" id="IPR041960">
    <property type="entry name" value="GGTase_I_beta"/>
</dbReference>
<comment type="cofactor">
    <cofactor evidence="2">
        <name>Zn(2+)</name>
        <dbReference type="ChEBI" id="CHEBI:29105"/>
    </cofactor>
</comment>
<evidence type="ECO:0000259" key="16">
    <source>
        <dbReference type="Pfam" id="PF00432"/>
    </source>
</evidence>
<evidence type="ECO:0000256" key="8">
    <source>
        <dbReference type="ARBA" id="ARBA00022723"/>
    </source>
</evidence>
<evidence type="ECO:0000313" key="18">
    <source>
        <dbReference type="Proteomes" id="UP001168990"/>
    </source>
</evidence>
<dbReference type="InterPro" id="IPR001330">
    <property type="entry name" value="Prenyltrans"/>
</dbReference>
<keyword evidence="18" id="KW-1185">Reference proteome</keyword>
<evidence type="ECO:0000256" key="3">
    <source>
        <dbReference type="ARBA" id="ARBA00010497"/>
    </source>
</evidence>
<dbReference type="GO" id="GO:0046872">
    <property type="term" value="F:metal ion binding"/>
    <property type="evidence" value="ECO:0007669"/>
    <property type="project" value="UniProtKB-KW"/>
</dbReference>
<evidence type="ECO:0000256" key="11">
    <source>
        <dbReference type="ARBA" id="ARBA00022842"/>
    </source>
</evidence>
<evidence type="ECO:0000313" key="17">
    <source>
        <dbReference type="EMBL" id="KAK0178026.1"/>
    </source>
</evidence>
<dbReference type="GO" id="GO:0004662">
    <property type="term" value="F:CAAX-protein geranylgeranyltransferase activity"/>
    <property type="evidence" value="ECO:0007669"/>
    <property type="project" value="UniProtKB-EC"/>
</dbReference>
<evidence type="ECO:0000256" key="5">
    <source>
        <dbReference type="ARBA" id="ARBA00020603"/>
    </source>
</evidence>
<evidence type="ECO:0000256" key="2">
    <source>
        <dbReference type="ARBA" id="ARBA00001947"/>
    </source>
</evidence>
<comment type="catalytic activity">
    <reaction evidence="13">
        <text>geranylgeranyl diphosphate + L-cysteinyl-[protein] = S-geranylgeranyl-L-cysteinyl-[protein] + diphosphate</text>
        <dbReference type="Rhea" id="RHEA:21240"/>
        <dbReference type="Rhea" id="RHEA-COMP:10131"/>
        <dbReference type="Rhea" id="RHEA-COMP:11537"/>
        <dbReference type="ChEBI" id="CHEBI:29950"/>
        <dbReference type="ChEBI" id="CHEBI:33019"/>
        <dbReference type="ChEBI" id="CHEBI:57533"/>
        <dbReference type="ChEBI" id="CHEBI:86021"/>
        <dbReference type="EC" id="2.5.1.59"/>
    </reaction>
</comment>
<evidence type="ECO:0000256" key="1">
    <source>
        <dbReference type="ARBA" id="ARBA00001946"/>
    </source>
</evidence>
<dbReference type="Proteomes" id="UP001168990">
    <property type="component" value="Unassembled WGS sequence"/>
</dbReference>
<comment type="cofactor">
    <cofactor evidence="1">
        <name>Mg(2+)</name>
        <dbReference type="ChEBI" id="CHEBI:18420"/>
    </cofactor>
</comment>
<dbReference type="SUPFAM" id="SSF48239">
    <property type="entry name" value="Terpenoid cyclases/Protein prenyltransferases"/>
    <property type="match status" value="1"/>
</dbReference>
<evidence type="ECO:0000256" key="7">
    <source>
        <dbReference type="ARBA" id="ARBA00022679"/>
    </source>
</evidence>
<organism evidence="17 18">
    <name type="scientific">Microctonus aethiopoides</name>
    <dbReference type="NCBI Taxonomy" id="144406"/>
    <lineage>
        <taxon>Eukaryota</taxon>
        <taxon>Metazoa</taxon>
        <taxon>Ecdysozoa</taxon>
        <taxon>Arthropoda</taxon>
        <taxon>Hexapoda</taxon>
        <taxon>Insecta</taxon>
        <taxon>Pterygota</taxon>
        <taxon>Neoptera</taxon>
        <taxon>Endopterygota</taxon>
        <taxon>Hymenoptera</taxon>
        <taxon>Apocrita</taxon>
        <taxon>Ichneumonoidea</taxon>
        <taxon>Braconidae</taxon>
        <taxon>Euphorinae</taxon>
        <taxon>Microctonus</taxon>
    </lineage>
</organism>
<keyword evidence="6" id="KW-0637">Prenyltransferase</keyword>
<sequence length="343" mass="38588">MEMGRTMPMELDKKRHAYYLKRILQVMPSKMAQYDSNRLMFAFFAISGLDVLNCLDMINETEKTAAIEWIYGRQVTNAGAKSGFQPSTMISDQTPDYQCGYLPMTYTGLATLLTLGDDLSRVDKKSIIEGVKACQNSNGCFMAMITDSECDMRFLYCACCVSAILDDWSGVDRARAIDYIIKSISYDGAMGQGPELESHGGSTFCAVASLYLMNELDRVLSNDQLERLRRWCLMRQNDGFQGRPGKPSDTCYSFWIGATLHLLNVANLTDPEANREFILSTQDNIIGGFSKFYDTHSDPLHTYLGLCGLSLLEYPELQSINAALNISSRAYAHLQEIHKKWKN</sequence>
<keyword evidence="10" id="KW-0862">Zinc</keyword>
<keyword evidence="9" id="KW-0677">Repeat</keyword>
<evidence type="ECO:0000256" key="14">
    <source>
        <dbReference type="ARBA" id="ARBA00065714"/>
    </source>
</evidence>
<keyword evidence="7" id="KW-0808">Transferase</keyword>
<keyword evidence="11" id="KW-0460">Magnesium</keyword>
<dbReference type="GO" id="GO:0005953">
    <property type="term" value="C:CAAX-protein geranylgeranyltransferase complex"/>
    <property type="evidence" value="ECO:0007669"/>
    <property type="project" value="InterPro"/>
</dbReference>
<accession>A0AA39FYN8</accession>